<evidence type="ECO:0000256" key="5">
    <source>
        <dbReference type="SAM" id="Phobius"/>
    </source>
</evidence>
<evidence type="ECO:0000313" key="6">
    <source>
        <dbReference type="EMBL" id="KAK4549352.1"/>
    </source>
</evidence>
<evidence type="ECO:0000256" key="3">
    <source>
        <dbReference type="ARBA" id="ARBA00022989"/>
    </source>
</evidence>
<name>A0AAV9JUX5_9PEZI</name>
<gene>
    <name evidence="6" type="ORF">LTR36_006349</name>
</gene>
<evidence type="ECO:0000256" key="1">
    <source>
        <dbReference type="ARBA" id="ARBA00004141"/>
    </source>
</evidence>
<protein>
    <submittedName>
        <fullName evidence="6">Uncharacterized protein</fullName>
    </submittedName>
</protein>
<keyword evidence="3 5" id="KW-1133">Transmembrane helix</keyword>
<organism evidence="6 7">
    <name type="scientific">Oleoguttula mirabilis</name>
    <dbReference type="NCBI Taxonomy" id="1507867"/>
    <lineage>
        <taxon>Eukaryota</taxon>
        <taxon>Fungi</taxon>
        <taxon>Dikarya</taxon>
        <taxon>Ascomycota</taxon>
        <taxon>Pezizomycotina</taxon>
        <taxon>Dothideomycetes</taxon>
        <taxon>Dothideomycetidae</taxon>
        <taxon>Mycosphaerellales</taxon>
        <taxon>Teratosphaeriaceae</taxon>
        <taxon>Oleoguttula</taxon>
    </lineage>
</organism>
<keyword evidence="4 5" id="KW-0472">Membrane</keyword>
<evidence type="ECO:0000256" key="4">
    <source>
        <dbReference type="ARBA" id="ARBA00023136"/>
    </source>
</evidence>
<dbReference type="EMBL" id="JAVFHQ010000004">
    <property type="protein sequence ID" value="KAK4549352.1"/>
    <property type="molecule type" value="Genomic_DNA"/>
</dbReference>
<comment type="subcellular location">
    <subcellularLocation>
        <location evidence="1">Membrane</location>
        <topology evidence="1">Multi-pass membrane protein</topology>
    </subcellularLocation>
</comment>
<accession>A0AAV9JUX5</accession>
<evidence type="ECO:0000256" key="2">
    <source>
        <dbReference type="ARBA" id="ARBA00022692"/>
    </source>
</evidence>
<keyword evidence="7" id="KW-1185">Reference proteome</keyword>
<sequence>MAGGWGGTLMQNETEFMILDGTMVAVAAILLTVAHPGIFFPVMSSKYRNKGVEHQELPPSEEKAGI</sequence>
<dbReference type="AlphaFoldDB" id="A0AAV9JUX5"/>
<dbReference type="Proteomes" id="UP001324427">
    <property type="component" value="Unassembled WGS sequence"/>
</dbReference>
<dbReference type="GO" id="GO:0016020">
    <property type="term" value="C:membrane"/>
    <property type="evidence" value="ECO:0007669"/>
    <property type="project" value="UniProtKB-SubCell"/>
</dbReference>
<dbReference type="InterPro" id="IPR007568">
    <property type="entry name" value="RTA1"/>
</dbReference>
<evidence type="ECO:0000313" key="7">
    <source>
        <dbReference type="Proteomes" id="UP001324427"/>
    </source>
</evidence>
<comment type="caution">
    <text evidence="6">The sequence shown here is derived from an EMBL/GenBank/DDBJ whole genome shotgun (WGS) entry which is preliminary data.</text>
</comment>
<keyword evidence="2 5" id="KW-0812">Transmembrane</keyword>
<proteinExistence type="predicted"/>
<reference evidence="6 7" key="1">
    <citation type="submission" date="2021-11" db="EMBL/GenBank/DDBJ databases">
        <title>Black yeast isolated from Biological Soil Crust.</title>
        <authorList>
            <person name="Kurbessoian T."/>
        </authorList>
    </citation>
    <scope>NUCLEOTIDE SEQUENCE [LARGE SCALE GENOMIC DNA]</scope>
    <source>
        <strain evidence="6 7">CCFEE 5522</strain>
    </source>
</reference>
<dbReference type="Pfam" id="PF04479">
    <property type="entry name" value="RTA1"/>
    <property type="match status" value="1"/>
</dbReference>
<feature type="transmembrane region" description="Helical" evidence="5">
    <location>
        <begin position="16"/>
        <end position="40"/>
    </location>
</feature>